<evidence type="ECO:0000313" key="8">
    <source>
        <dbReference type="Proteomes" id="UP000255423"/>
    </source>
</evidence>
<keyword evidence="5 6" id="KW-0472">Membrane</keyword>
<dbReference type="EMBL" id="UHJL01000001">
    <property type="protein sequence ID" value="SUQ18991.1"/>
    <property type="molecule type" value="Genomic_DNA"/>
</dbReference>
<feature type="transmembrane region" description="Helical" evidence="6">
    <location>
        <begin position="71"/>
        <end position="92"/>
    </location>
</feature>
<evidence type="ECO:0000256" key="2">
    <source>
        <dbReference type="ARBA" id="ARBA00022475"/>
    </source>
</evidence>
<keyword evidence="4 6" id="KW-1133">Transmembrane helix</keyword>
<dbReference type="PANTHER" id="PTHR30086:SF20">
    <property type="entry name" value="ARGININE EXPORTER PROTEIN ARGO-RELATED"/>
    <property type="match status" value="1"/>
</dbReference>
<organism evidence="7 8">
    <name type="scientific">Fibrobacter succinogenes</name>
    <name type="common">Bacteroides succinogenes</name>
    <dbReference type="NCBI Taxonomy" id="833"/>
    <lineage>
        <taxon>Bacteria</taxon>
        <taxon>Pseudomonadati</taxon>
        <taxon>Fibrobacterota</taxon>
        <taxon>Fibrobacteria</taxon>
        <taxon>Fibrobacterales</taxon>
        <taxon>Fibrobacteraceae</taxon>
        <taxon>Fibrobacter</taxon>
    </lineage>
</organism>
<evidence type="ECO:0000256" key="1">
    <source>
        <dbReference type="ARBA" id="ARBA00004651"/>
    </source>
</evidence>
<feature type="transmembrane region" description="Helical" evidence="6">
    <location>
        <begin position="142"/>
        <end position="168"/>
    </location>
</feature>
<dbReference type="GO" id="GO:0033228">
    <property type="term" value="P:cysteine export across plasma membrane"/>
    <property type="evidence" value="ECO:0007669"/>
    <property type="project" value="TreeGrafter"/>
</dbReference>
<keyword evidence="2" id="KW-1003">Cell membrane</keyword>
<dbReference type="InterPro" id="IPR001123">
    <property type="entry name" value="LeuE-type"/>
</dbReference>
<dbReference type="AlphaFoldDB" id="A0A380RUL4"/>
<dbReference type="RefSeq" id="WP_109571776.1">
    <property type="nucleotide sequence ID" value="NZ_UHJL01000001.1"/>
</dbReference>
<accession>A0A380RUL4</accession>
<dbReference type="Proteomes" id="UP000255423">
    <property type="component" value="Unassembled WGS sequence"/>
</dbReference>
<evidence type="ECO:0000313" key="7">
    <source>
        <dbReference type="EMBL" id="SUQ18991.1"/>
    </source>
</evidence>
<dbReference type="GO" id="GO:0005886">
    <property type="term" value="C:plasma membrane"/>
    <property type="evidence" value="ECO:0007669"/>
    <property type="project" value="UniProtKB-SubCell"/>
</dbReference>
<dbReference type="GO" id="GO:0015171">
    <property type="term" value="F:amino acid transmembrane transporter activity"/>
    <property type="evidence" value="ECO:0007669"/>
    <property type="project" value="TreeGrafter"/>
</dbReference>
<name>A0A380RUL4_FIBSU</name>
<dbReference type="Pfam" id="PF01810">
    <property type="entry name" value="LysE"/>
    <property type="match status" value="1"/>
</dbReference>
<protein>
    <submittedName>
        <fullName evidence="7">Cysteine/O-acetylserine efflux protein</fullName>
    </submittedName>
</protein>
<sequence>MSLEVALSFLLYAFVSGITPGPANLCSLSVAMGSGKSVAIKQWYGLFTGYTIVSLVSVFIVYFISSAFENFIRVFAFVGAIYIAYLAISLLIQAFKPLEEIRNSRTTGSFRTGLFVQLTNVKIMVFCLTAITTYILPYHQDFPHLLLFGILLPLTGPICNLAWLFAGVLLQGLFKKHHRIFYTLMGLSLLYCAIGIVK</sequence>
<feature type="transmembrane region" description="Helical" evidence="6">
    <location>
        <begin position="43"/>
        <end position="65"/>
    </location>
</feature>
<comment type="subcellular location">
    <subcellularLocation>
        <location evidence="1">Cell membrane</location>
        <topology evidence="1">Multi-pass membrane protein</topology>
    </subcellularLocation>
</comment>
<evidence type="ECO:0000256" key="3">
    <source>
        <dbReference type="ARBA" id="ARBA00022692"/>
    </source>
</evidence>
<dbReference type="PANTHER" id="PTHR30086">
    <property type="entry name" value="ARGININE EXPORTER PROTEIN ARGO"/>
    <property type="match status" value="1"/>
</dbReference>
<evidence type="ECO:0000256" key="4">
    <source>
        <dbReference type="ARBA" id="ARBA00022989"/>
    </source>
</evidence>
<reference evidence="7 8" key="1">
    <citation type="submission" date="2017-08" db="EMBL/GenBank/DDBJ databases">
        <authorList>
            <person name="de Groot N.N."/>
        </authorList>
    </citation>
    <scope>NUCLEOTIDE SEQUENCE [LARGE SCALE GENOMIC DNA]</scope>
    <source>
        <strain evidence="7 8">HM2</strain>
    </source>
</reference>
<evidence type="ECO:0000256" key="6">
    <source>
        <dbReference type="SAM" id="Phobius"/>
    </source>
</evidence>
<gene>
    <name evidence="7" type="ORF">SAMN05661053_0215</name>
</gene>
<feature type="transmembrane region" description="Helical" evidence="6">
    <location>
        <begin position="6"/>
        <end position="31"/>
    </location>
</feature>
<keyword evidence="3 6" id="KW-0812">Transmembrane</keyword>
<proteinExistence type="predicted"/>
<feature type="transmembrane region" description="Helical" evidence="6">
    <location>
        <begin position="113"/>
        <end position="136"/>
    </location>
</feature>
<feature type="transmembrane region" description="Helical" evidence="6">
    <location>
        <begin position="180"/>
        <end position="197"/>
    </location>
</feature>
<evidence type="ECO:0000256" key="5">
    <source>
        <dbReference type="ARBA" id="ARBA00023136"/>
    </source>
</evidence>